<evidence type="ECO:0000256" key="5">
    <source>
        <dbReference type="ARBA" id="ARBA00011881"/>
    </source>
</evidence>
<comment type="caution">
    <text evidence="16">The sequence shown here is derived from an EMBL/GenBank/DDBJ whole genome shotgun (WGS) entry which is preliminary data.</text>
</comment>
<evidence type="ECO:0000256" key="6">
    <source>
        <dbReference type="ARBA" id="ARBA00022605"/>
    </source>
</evidence>
<dbReference type="GO" id="GO:0004794">
    <property type="term" value="F:threonine deaminase activity"/>
    <property type="evidence" value="ECO:0007669"/>
    <property type="project" value="UniProtKB-UniRule"/>
</dbReference>
<dbReference type="RefSeq" id="WP_282583396.1">
    <property type="nucleotide sequence ID" value="NZ_JAMOIM010000001.1"/>
</dbReference>
<evidence type="ECO:0000256" key="11">
    <source>
        <dbReference type="ARBA" id="ARBA00023304"/>
    </source>
</evidence>
<evidence type="ECO:0000256" key="1">
    <source>
        <dbReference type="ARBA" id="ARBA00001274"/>
    </source>
</evidence>
<dbReference type="GO" id="GO:0006567">
    <property type="term" value="P:L-threonine catabolic process"/>
    <property type="evidence" value="ECO:0007669"/>
    <property type="project" value="TreeGrafter"/>
</dbReference>
<evidence type="ECO:0000256" key="8">
    <source>
        <dbReference type="ARBA" id="ARBA00022737"/>
    </source>
</evidence>
<accession>A0AA42CGR1</accession>
<comment type="similarity">
    <text evidence="4 13">Belongs to the serine/threonine dehydratase family.</text>
</comment>
<evidence type="ECO:0000313" key="16">
    <source>
        <dbReference type="EMBL" id="MCW6506469.1"/>
    </source>
</evidence>
<dbReference type="Gene3D" id="3.40.50.1100">
    <property type="match status" value="2"/>
</dbReference>
<dbReference type="GO" id="GO:0009097">
    <property type="term" value="P:isoleucine biosynthetic process"/>
    <property type="evidence" value="ECO:0007669"/>
    <property type="project" value="UniProtKB-UniRule"/>
</dbReference>
<evidence type="ECO:0000256" key="14">
    <source>
        <dbReference type="SAM" id="MobiDB-lite"/>
    </source>
</evidence>
<keyword evidence="11 13" id="KW-0100">Branched-chain amino acid biosynthesis</keyword>
<reference evidence="16" key="1">
    <citation type="submission" date="2022-05" db="EMBL/GenBank/DDBJ databases">
        <authorList>
            <person name="Pankratov T."/>
        </authorList>
    </citation>
    <scope>NUCLEOTIDE SEQUENCE</scope>
    <source>
        <strain evidence="16">BP6-180914</strain>
    </source>
</reference>
<dbReference type="InterPro" id="IPR050147">
    <property type="entry name" value="Ser/Thr_Dehydratase"/>
</dbReference>
<dbReference type="SUPFAM" id="SSF55021">
    <property type="entry name" value="ACT-like"/>
    <property type="match status" value="1"/>
</dbReference>
<dbReference type="NCBIfam" id="NF009130">
    <property type="entry name" value="PRK12483.1"/>
    <property type="match status" value="1"/>
</dbReference>
<evidence type="ECO:0000259" key="15">
    <source>
        <dbReference type="PROSITE" id="PS51672"/>
    </source>
</evidence>
<dbReference type="CDD" id="cd04907">
    <property type="entry name" value="ACT_ThrD-I_2"/>
    <property type="match status" value="1"/>
</dbReference>
<evidence type="ECO:0000313" key="17">
    <source>
        <dbReference type="Proteomes" id="UP001165667"/>
    </source>
</evidence>
<keyword evidence="7 13" id="KW-0412">Isoleucine biosynthesis</keyword>
<dbReference type="CDD" id="cd01562">
    <property type="entry name" value="Thr-dehyd"/>
    <property type="match status" value="1"/>
</dbReference>
<dbReference type="NCBIfam" id="TIGR01124">
    <property type="entry name" value="ilvA_2Cterm"/>
    <property type="match status" value="1"/>
</dbReference>
<dbReference type="PROSITE" id="PS51672">
    <property type="entry name" value="ACT_LIKE"/>
    <property type="match status" value="2"/>
</dbReference>
<keyword evidence="6 13" id="KW-0028">Amino-acid biosynthesis</keyword>
<dbReference type="Pfam" id="PF00291">
    <property type="entry name" value="PALP"/>
    <property type="match status" value="1"/>
</dbReference>
<dbReference type="InterPro" id="IPR001721">
    <property type="entry name" value="TD_ACT-like"/>
</dbReference>
<evidence type="ECO:0000256" key="10">
    <source>
        <dbReference type="ARBA" id="ARBA00023239"/>
    </source>
</evidence>
<dbReference type="PROSITE" id="PS00165">
    <property type="entry name" value="DEHYDRATASE_SER_THR"/>
    <property type="match status" value="1"/>
</dbReference>
<keyword evidence="8" id="KW-0677">Repeat</keyword>
<name>A0AA42CGR1_9HYPH</name>
<feature type="region of interest" description="Disordered" evidence="14">
    <location>
        <begin position="525"/>
        <end position="549"/>
    </location>
</feature>
<evidence type="ECO:0000256" key="9">
    <source>
        <dbReference type="ARBA" id="ARBA00022898"/>
    </source>
</evidence>
<dbReference type="GO" id="GO:0003941">
    <property type="term" value="F:L-serine ammonia-lyase activity"/>
    <property type="evidence" value="ECO:0007669"/>
    <property type="project" value="TreeGrafter"/>
</dbReference>
<dbReference type="InterPro" id="IPR036052">
    <property type="entry name" value="TrpB-like_PALP_sf"/>
</dbReference>
<dbReference type="Proteomes" id="UP001165667">
    <property type="component" value="Unassembled WGS sequence"/>
</dbReference>
<comment type="subunit">
    <text evidence="5 13">Homotetramer.</text>
</comment>
<dbReference type="Pfam" id="PF00585">
    <property type="entry name" value="Thr_dehydrat_C"/>
    <property type="match status" value="2"/>
</dbReference>
<dbReference type="InterPro" id="IPR001926">
    <property type="entry name" value="TrpB-like_PALP"/>
</dbReference>
<protein>
    <recommendedName>
        <fullName evidence="13">L-threonine dehydratase</fullName>
        <ecNumber evidence="13">4.3.1.19</ecNumber>
    </recommendedName>
    <alternativeName>
        <fullName evidence="13">Threonine deaminase</fullName>
    </alternativeName>
</protein>
<dbReference type="InterPro" id="IPR038110">
    <property type="entry name" value="TD_ACT-like_sf"/>
</dbReference>
<dbReference type="PANTHER" id="PTHR48078:SF11">
    <property type="entry name" value="THREONINE DEHYDRATASE, MITOCHONDRIAL"/>
    <property type="match status" value="1"/>
</dbReference>
<dbReference type="GO" id="GO:0030170">
    <property type="term" value="F:pyridoxal phosphate binding"/>
    <property type="evidence" value="ECO:0007669"/>
    <property type="project" value="InterPro"/>
</dbReference>
<evidence type="ECO:0000256" key="3">
    <source>
        <dbReference type="ARBA" id="ARBA00004810"/>
    </source>
</evidence>
<feature type="domain" description="ACT-like" evidence="15">
    <location>
        <begin position="442"/>
        <end position="513"/>
    </location>
</feature>
<dbReference type="SUPFAM" id="SSF53686">
    <property type="entry name" value="Tryptophan synthase beta subunit-like PLP-dependent enzymes"/>
    <property type="match status" value="1"/>
</dbReference>
<proteinExistence type="inferred from homology"/>
<evidence type="ECO:0000256" key="13">
    <source>
        <dbReference type="RuleBase" id="RU362012"/>
    </source>
</evidence>
<keyword evidence="9 13" id="KW-0663">Pyridoxal phosphate</keyword>
<dbReference type="EC" id="4.3.1.19" evidence="13"/>
<dbReference type="AlphaFoldDB" id="A0AA42CGR1"/>
<dbReference type="GO" id="GO:0006565">
    <property type="term" value="P:L-serine catabolic process"/>
    <property type="evidence" value="ECO:0007669"/>
    <property type="project" value="TreeGrafter"/>
</dbReference>
<feature type="domain" description="ACT-like" evidence="15">
    <location>
        <begin position="347"/>
        <end position="419"/>
    </location>
</feature>
<dbReference type="FunFam" id="3.40.50.1100:FF:000008">
    <property type="entry name" value="L-threonine dehydratase"/>
    <property type="match status" value="1"/>
</dbReference>
<evidence type="ECO:0000256" key="4">
    <source>
        <dbReference type="ARBA" id="ARBA00010869"/>
    </source>
</evidence>
<dbReference type="EMBL" id="JAMOIM010000001">
    <property type="protein sequence ID" value="MCW6506469.1"/>
    <property type="molecule type" value="Genomic_DNA"/>
</dbReference>
<evidence type="ECO:0000256" key="7">
    <source>
        <dbReference type="ARBA" id="ARBA00022624"/>
    </source>
</evidence>
<dbReference type="FunFam" id="3.40.1020.10:FF:000001">
    <property type="entry name" value="L-threonine dehydratase"/>
    <property type="match status" value="1"/>
</dbReference>
<keyword evidence="17" id="KW-1185">Reference proteome</keyword>
<evidence type="ECO:0000256" key="12">
    <source>
        <dbReference type="ARBA" id="ARBA00025527"/>
    </source>
</evidence>
<dbReference type="PANTHER" id="PTHR48078">
    <property type="entry name" value="THREONINE DEHYDRATASE, MITOCHONDRIAL-RELATED"/>
    <property type="match status" value="1"/>
</dbReference>
<dbReference type="InterPro" id="IPR005787">
    <property type="entry name" value="Thr_deHydtase_biosynth"/>
</dbReference>
<evidence type="ECO:0000256" key="2">
    <source>
        <dbReference type="ARBA" id="ARBA00001933"/>
    </source>
</evidence>
<keyword evidence="10 13" id="KW-0456">Lyase</keyword>
<dbReference type="CDD" id="cd04906">
    <property type="entry name" value="ACT_ThrD-I_1"/>
    <property type="match status" value="1"/>
</dbReference>
<dbReference type="InterPro" id="IPR045865">
    <property type="entry name" value="ACT-like_dom_sf"/>
</dbReference>
<dbReference type="Gene3D" id="3.40.1020.10">
    <property type="entry name" value="Biosynthetic Threonine Deaminase, Domain 3"/>
    <property type="match status" value="1"/>
</dbReference>
<comment type="cofactor">
    <cofactor evidence="2 13">
        <name>pyridoxal 5'-phosphate</name>
        <dbReference type="ChEBI" id="CHEBI:597326"/>
    </cofactor>
</comment>
<dbReference type="NCBIfam" id="NF006674">
    <property type="entry name" value="PRK09224.1"/>
    <property type="match status" value="1"/>
</dbReference>
<gene>
    <name evidence="13 16" type="primary">ilvA</name>
    <name evidence="16" type="ORF">M8523_00355</name>
</gene>
<comment type="catalytic activity">
    <reaction evidence="1 13">
        <text>L-threonine = 2-oxobutanoate + NH4(+)</text>
        <dbReference type="Rhea" id="RHEA:22108"/>
        <dbReference type="ChEBI" id="CHEBI:16763"/>
        <dbReference type="ChEBI" id="CHEBI:28938"/>
        <dbReference type="ChEBI" id="CHEBI:57926"/>
        <dbReference type="EC" id="4.3.1.19"/>
    </reaction>
</comment>
<comment type="function">
    <text evidence="12 13">Catalyzes the anaerobic formation of alpha-ketobutyrate and ammonia from threonine in a two-step reaction. The first step involved a dehydration of threonine and a production of enamine intermediates (aminocrotonate), which tautomerizes to its imine form (iminobutyrate). Both intermediates are unstable and short-lived. The second step is the nonenzymatic hydrolysis of the enamine/imine intermediates to form 2-ketobutyrate and free ammonia. In the low water environment of the cell, the second step is accelerated by RidA.</text>
</comment>
<sequence length="549" mass="59042">MNQHETRGVHAVPPVLDLEAYAKRILQSRVYDVASETALDGLPRLSGRLGQKVLLKREDQQPVFSFKIRGAYNKMSRLAPELAARGVVCASAGNHAQGVALAGQHLGIAATIVMPLTTPGIKVRAVESRGANVLLFGNAFDEALAHARTLEAERGLAFIHPFDDPDIIAGQGTVGMEIMRQHGGEIEAIFVPIGGGGLAAGVAAFVKYLRPEVKVIGVEPEDAAGMAAAIAAGRRVRLDSVGLFADGVAVREAGEETFRLCRTLLDDVILVDTDAICAAIKDIFDDTRTIAEPSGALALAGLKRYVERRGEAQGTGSLIAVNSGANMNFDRLRHVAERAEIGEHREALLAVSIPERPGSYRELIGVIGSRPITEFNYRYAGPGQAQIFLGVQLSRGLAEKQMLMGELAAGGYGVIDMSDNELAKLHVRYMVGGRTQAVADELLYRFQFPERPGAFLDFLSRMAGTWDISLFHYRNHGADYGRALAGIRVPASDYPAFEAFLKDLDYPCWSETDNPAYAMFLAEPKGSSTAPNRGESLQKGFPSTAEAPA</sequence>
<comment type="pathway">
    <text evidence="3 13">Amino-acid biosynthesis; L-isoleucine biosynthesis; 2-oxobutanoate from L-threonine: step 1/1.</text>
</comment>
<organism evidence="16 17">
    <name type="scientific">Lichenifustis flavocetrariae</name>
    <dbReference type="NCBI Taxonomy" id="2949735"/>
    <lineage>
        <taxon>Bacteria</taxon>
        <taxon>Pseudomonadati</taxon>
        <taxon>Pseudomonadota</taxon>
        <taxon>Alphaproteobacteria</taxon>
        <taxon>Hyphomicrobiales</taxon>
        <taxon>Lichenihabitantaceae</taxon>
        <taxon>Lichenifustis</taxon>
    </lineage>
</organism>
<dbReference type="InterPro" id="IPR000634">
    <property type="entry name" value="Ser/Thr_deHydtase_PyrdxlP-BS"/>
</dbReference>